<sequence>MPNAHTVLAPAVGSEMTGGLGRYQSFPRQQRDGSSTRQPQHWWRRCRNRRQCQPRISHAAGTIRILRASLQHRPLAIGSTLQAALPRPALDQPLQTKPADRQRLKDLTSELRALGRARQWQAGLELLHGLVVGAGGLRPDAVVLCAAIGAVGWGRQWAAALQLMEQLDAAGLDADVWCCNSAISACSKGRAWAAAVALLLDLRHRGLKADMVSFSGVVEANGVVGAEQWLRAVQLLVELPAARLQPDMAVCMAGISACGPEQQWSAVLRLLAEIRSLSLEPTSSTYQVAVRAASQQAMVLLANLRHQGLELQAVLCSTAVRACGEAGSWRQALHLLGLARQHGAVDESAHHYALLACLQRLPLQSERQGHEVQAVVRQALELLLSCGRRGLQPRAAMRGALLASCDSCSSWVEALGALGDVLGSDGLRRRLPCNALDAAMCNAAVGACRSSSRWPWALRLLEHALQSDLEPPPLSATISACGRALRWDRGLLLLDQAVQDGLRLDVVGWNAALTSSGAAGQRWPAALRLLAEARARQVQVNTISINAVMSECERGQQWELVVQLLDHLRMQGLQADVVSQSTAIASLHDFRLWDRALLMLRNMRLDHVVPNEHTFNSLVSACEKSREWRHALGLLSEMQWSGGGLRPGRLSISAGVVACEKGGQWRWTLRLLSDQNGSDQGHGVVKAELLSVDPYGYSAALSACAQQGQWRWVLRLLGDITQAGQPAILALDAALACCEMARAASAAGASVAPEWLASAGLQAWQLLAFLRCRQPSSRLQRGFSPPTLGGSSSPTRREAFRGAAKALEMLQAQDALRAGLARCFQRHVLGGGALAALRRLSSSASSALEVSLQSAD</sequence>
<evidence type="ECO:0008006" key="6">
    <source>
        <dbReference type="Google" id="ProtNLM"/>
    </source>
</evidence>
<dbReference type="InterPro" id="IPR011990">
    <property type="entry name" value="TPR-like_helical_dom_sf"/>
</dbReference>
<dbReference type="EMBL" id="CAJNNW010027138">
    <property type="protein sequence ID" value="CAE8689827.1"/>
    <property type="molecule type" value="Genomic_DNA"/>
</dbReference>
<dbReference type="PANTHER" id="PTHR47447:SF17">
    <property type="entry name" value="OS12G0638900 PROTEIN"/>
    <property type="match status" value="1"/>
</dbReference>
<evidence type="ECO:0000313" key="4">
    <source>
        <dbReference type="EMBL" id="CAE8689827.1"/>
    </source>
</evidence>
<dbReference type="InterPro" id="IPR002885">
    <property type="entry name" value="PPR_rpt"/>
</dbReference>
<dbReference type="PROSITE" id="PS51375">
    <property type="entry name" value="PPR"/>
    <property type="match status" value="1"/>
</dbReference>
<comment type="caution">
    <text evidence="4">The sequence shown here is derived from an EMBL/GenBank/DDBJ whole genome shotgun (WGS) entry which is preliminary data.</text>
</comment>
<name>A0A813K2V8_POLGL</name>
<dbReference type="Gene3D" id="1.25.40.10">
    <property type="entry name" value="Tetratricopeptide repeat domain"/>
    <property type="match status" value="3"/>
</dbReference>
<dbReference type="Pfam" id="PF01535">
    <property type="entry name" value="PPR"/>
    <property type="match status" value="1"/>
</dbReference>
<protein>
    <recommendedName>
        <fullName evidence="6">Pentatricopeptide repeat-containing protein, chloroplastic</fullName>
    </recommendedName>
</protein>
<gene>
    <name evidence="4" type="ORF">PGLA2088_LOCUS26646</name>
</gene>
<reference evidence="4" key="1">
    <citation type="submission" date="2021-02" db="EMBL/GenBank/DDBJ databases">
        <authorList>
            <person name="Dougan E. K."/>
            <person name="Rhodes N."/>
            <person name="Thang M."/>
            <person name="Chan C."/>
        </authorList>
    </citation>
    <scope>NUCLEOTIDE SEQUENCE</scope>
</reference>
<organism evidence="4 5">
    <name type="scientific">Polarella glacialis</name>
    <name type="common">Dinoflagellate</name>
    <dbReference type="NCBI Taxonomy" id="89957"/>
    <lineage>
        <taxon>Eukaryota</taxon>
        <taxon>Sar</taxon>
        <taxon>Alveolata</taxon>
        <taxon>Dinophyceae</taxon>
        <taxon>Suessiales</taxon>
        <taxon>Suessiaceae</taxon>
        <taxon>Polarella</taxon>
    </lineage>
</organism>
<dbReference type="Proteomes" id="UP000626109">
    <property type="component" value="Unassembled WGS sequence"/>
</dbReference>
<keyword evidence="1" id="KW-0677">Repeat</keyword>
<evidence type="ECO:0000256" key="3">
    <source>
        <dbReference type="SAM" id="MobiDB-lite"/>
    </source>
</evidence>
<evidence type="ECO:0000256" key="1">
    <source>
        <dbReference type="ARBA" id="ARBA00022737"/>
    </source>
</evidence>
<evidence type="ECO:0000256" key="2">
    <source>
        <dbReference type="PROSITE-ProRule" id="PRU00708"/>
    </source>
</evidence>
<accession>A0A813K2V8</accession>
<dbReference type="PANTHER" id="PTHR47447">
    <property type="entry name" value="OS03G0856100 PROTEIN"/>
    <property type="match status" value="1"/>
</dbReference>
<feature type="region of interest" description="Disordered" evidence="3">
    <location>
        <begin position="18"/>
        <end position="42"/>
    </location>
</feature>
<feature type="compositionally biased region" description="Polar residues" evidence="3">
    <location>
        <begin position="26"/>
        <end position="39"/>
    </location>
</feature>
<feature type="repeat" description="PPR" evidence="2">
    <location>
        <begin position="611"/>
        <end position="645"/>
    </location>
</feature>
<dbReference type="AlphaFoldDB" id="A0A813K2V8"/>
<proteinExistence type="predicted"/>
<evidence type="ECO:0000313" key="5">
    <source>
        <dbReference type="Proteomes" id="UP000626109"/>
    </source>
</evidence>